<organism evidence="2 3">
    <name type="scientific">Rhizobium laguerreae</name>
    <dbReference type="NCBI Taxonomy" id="1076926"/>
    <lineage>
        <taxon>Bacteria</taxon>
        <taxon>Pseudomonadati</taxon>
        <taxon>Pseudomonadota</taxon>
        <taxon>Alphaproteobacteria</taxon>
        <taxon>Hyphomicrobiales</taxon>
        <taxon>Rhizobiaceae</taxon>
        <taxon>Rhizobium/Agrobacterium group</taxon>
        <taxon>Rhizobium</taxon>
    </lineage>
</organism>
<gene>
    <name evidence="2" type="ORF">EV131_101603</name>
    <name evidence="1" type="ORF">FHS25_003952</name>
</gene>
<evidence type="ECO:0000313" key="4">
    <source>
        <dbReference type="Proteomes" id="UP000542811"/>
    </source>
</evidence>
<reference evidence="1 4" key="2">
    <citation type="submission" date="2020-08" db="EMBL/GenBank/DDBJ databases">
        <title>Genomic Encyclopedia of Type Strains, Phase III (KMG-III): the genomes of soil and plant-associated and newly described type strains.</title>
        <authorList>
            <person name="Whitman W."/>
        </authorList>
    </citation>
    <scope>NUCLEOTIDE SEQUENCE [LARGE SCALE GENOMIC DNA]</scope>
    <source>
        <strain evidence="1 4">CECT 8280</strain>
    </source>
</reference>
<sequence length="84" mass="9464">MALSAGRLPNKFSEKGHQIAPAIHHTDDLDRINLNFAPHCDKVPSQGCSLRLLLVKYTHPHFHVNAEPIGWLKGQNGFRSEDLR</sequence>
<keyword evidence="4" id="KW-1185">Reference proteome</keyword>
<reference evidence="2 3" key="1">
    <citation type="submission" date="2019-03" db="EMBL/GenBank/DDBJ databases">
        <title>Genomic Encyclopedia of Type Strains, Phase IV (KMG-V): Genome sequencing to study the core and pangenomes of soil and plant-associated prokaryotes.</title>
        <authorList>
            <person name="Whitman W."/>
        </authorList>
    </citation>
    <scope>NUCLEOTIDE SEQUENCE [LARGE SCALE GENOMIC DNA]</scope>
    <source>
        <strain evidence="2 3">FB403</strain>
    </source>
</reference>
<evidence type="ECO:0000313" key="1">
    <source>
        <dbReference type="EMBL" id="MBB3163472.1"/>
    </source>
</evidence>
<evidence type="ECO:0000313" key="2">
    <source>
        <dbReference type="EMBL" id="TCU30116.1"/>
    </source>
</evidence>
<dbReference type="Proteomes" id="UP000295021">
    <property type="component" value="Unassembled WGS sequence"/>
</dbReference>
<accession>A0AAX2QTB1</accession>
<dbReference type="EMBL" id="JACHXX010000005">
    <property type="protein sequence ID" value="MBB3163472.1"/>
    <property type="molecule type" value="Genomic_DNA"/>
</dbReference>
<dbReference type="Proteomes" id="UP000542811">
    <property type="component" value="Unassembled WGS sequence"/>
</dbReference>
<proteinExistence type="predicted"/>
<dbReference type="AlphaFoldDB" id="A0AAX2QTB1"/>
<comment type="caution">
    <text evidence="2">The sequence shown here is derived from an EMBL/GenBank/DDBJ whole genome shotgun (WGS) entry which is preliminary data.</text>
</comment>
<evidence type="ECO:0000313" key="3">
    <source>
        <dbReference type="Proteomes" id="UP000295021"/>
    </source>
</evidence>
<name>A0AAX2QTB1_9HYPH</name>
<protein>
    <submittedName>
        <fullName evidence="2">Uncharacterized protein</fullName>
    </submittedName>
</protein>
<dbReference type="EMBL" id="SMBI01000001">
    <property type="protein sequence ID" value="TCU30116.1"/>
    <property type="molecule type" value="Genomic_DNA"/>
</dbReference>